<feature type="compositionally biased region" description="Pro residues" evidence="1">
    <location>
        <begin position="189"/>
        <end position="216"/>
    </location>
</feature>
<name>A0ABT5SXG3_9PSEU</name>
<keyword evidence="2" id="KW-0472">Membrane</keyword>
<keyword evidence="2" id="KW-0812">Transmembrane</keyword>
<feature type="region of interest" description="Disordered" evidence="1">
    <location>
        <begin position="134"/>
        <end position="216"/>
    </location>
</feature>
<keyword evidence="2" id="KW-1133">Transmembrane helix</keyword>
<reference evidence="3 4" key="1">
    <citation type="submission" date="2023-02" db="EMBL/GenBank/DDBJ databases">
        <title>Genome sequencing required for Actinomycetospora new species description.</title>
        <authorList>
            <person name="Saimee Y."/>
            <person name="Duangmal K."/>
        </authorList>
    </citation>
    <scope>NUCLEOTIDE SEQUENCE [LARGE SCALE GENOMIC DNA]</scope>
    <source>
        <strain evidence="3 4">DW7H6</strain>
    </source>
</reference>
<accession>A0ABT5SXG3</accession>
<proteinExistence type="predicted"/>
<keyword evidence="4" id="KW-1185">Reference proteome</keyword>
<feature type="transmembrane region" description="Helical" evidence="2">
    <location>
        <begin position="31"/>
        <end position="53"/>
    </location>
</feature>
<feature type="transmembrane region" description="Helical" evidence="2">
    <location>
        <begin position="60"/>
        <end position="77"/>
    </location>
</feature>
<dbReference type="EMBL" id="JAQZAO010000008">
    <property type="protein sequence ID" value="MDD7967544.1"/>
    <property type="molecule type" value="Genomic_DNA"/>
</dbReference>
<organism evidence="3 4">
    <name type="scientific">Actinomycetospora lemnae</name>
    <dbReference type="NCBI Taxonomy" id="3019891"/>
    <lineage>
        <taxon>Bacteria</taxon>
        <taxon>Bacillati</taxon>
        <taxon>Actinomycetota</taxon>
        <taxon>Actinomycetes</taxon>
        <taxon>Pseudonocardiales</taxon>
        <taxon>Pseudonocardiaceae</taxon>
        <taxon>Actinomycetospora</taxon>
    </lineage>
</organism>
<evidence type="ECO:0000256" key="2">
    <source>
        <dbReference type="SAM" id="Phobius"/>
    </source>
</evidence>
<feature type="transmembrane region" description="Helical" evidence="2">
    <location>
        <begin position="7"/>
        <end position="25"/>
    </location>
</feature>
<evidence type="ECO:0008006" key="5">
    <source>
        <dbReference type="Google" id="ProtNLM"/>
    </source>
</evidence>
<feature type="compositionally biased region" description="Basic residues" evidence="1">
    <location>
        <begin position="155"/>
        <end position="168"/>
    </location>
</feature>
<sequence length="216" mass="21623">MTPDRAAPVRAVLLGGCAGVVGVAAHGSAGGALLVSSTTVLVTLAVALVTAALGTRPQHAGRLAAVLAAGQLAIHLVQPADVHAGHHGVHAVSDAGMVLAHVAVAVLVALGFAHADRALARTARRRAAAWARRLAGPPVPSEPARAPVPPPAPTARRRHAVVTHHPRRGPPSPPRTGRATASPVRAATPPRPGRTPPCPLRGPRPPVPAAASSPPC</sequence>
<feature type="transmembrane region" description="Helical" evidence="2">
    <location>
        <begin position="97"/>
        <end position="115"/>
    </location>
</feature>
<comment type="caution">
    <text evidence="3">The sequence shown here is derived from an EMBL/GenBank/DDBJ whole genome shotgun (WGS) entry which is preliminary data.</text>
</comment>
<feature type="compositionally biased region" description="Low complexity" evidence="1">
    <location>
        <begin position="175"/>
        <end position="188"/>
    </location>
</feature>
<protein>
    <recommendedName>
        <fullName evidence="5">MFS transporter</fullName>
    </recommendedName>
</protein>
<dbReference type="Proteomes" id="UP001300763">
    <property type="component" value="Unassembled WGS sequence"/>
</dbReference>
<evidence type="ECO:0000256" key="1">
    <source>
        <dbReference type="SAM" id="MobiDB-lite"/>
    </source>
</evidence>
<evidence type="ECO:0000313" key="4">
    <source>
        <dbReference type="Proteomes" id="UP001300763"/>
    </source>
</evidence>
<dbReference type="RefSeq" id="WP_274202063.1">
    <property type="nucleotide sequence ID" value="NZ_JAQZAO010000008.1"/>
</dbReference>
<gene>
    <name evidence="3" type="ORF">PGB27_19570</name>
</gene>
<evidence type="ECO:0000313" key="3">
    <source>
        <dbReference type="EMBL" id="MDD7967544.1"/>
    </source>
</evidence>
<feature type="compositionally biased region" description="Pro residues" evidence="1">
    <location>
        <begin position="137"/>
        <end position="153"/>
    </location>
</feature>